<evidence type="ECO:0000313" key="2">
    <source>
        <dbReference type="Proteomes" id="UP000479000"/>
    </source>
</evidence>
<gene>
    <name evidence="1" type="ORF">NTEN_LOCUS14581</name>
</gene>
<proteinExistence type="predicted"/>
<accession>A0A6H5GXU2</accession>
<evidence type="ECO:0000313" key="1">
    <source>
        <dbReference type="EMBL" id="CAB0009433.1"/>
    </source>
</evidence>
<dbReference type="Proteomes" id="UP000479000">
    <property type="component" value="Unassembled WGS sequence"/>
</dbReference>
<protein>
    <submittedName>
        <fullName evidence="1">Uncharacterized protein</fullName>
    </submittedName>
</protein>
<name>A0A6H5GXU2_9HEMI</name>
<reference evidence="1 2" key="1">
    <citation type="submission" date="2020-02" db="EMBL/GenBank/DDBJ databases">
        <authorList>
            <person name="Ferguson B K."/>
        </authorList>
    </citation>
    <scope>NUCLEOTIDE SEQUENCE [LARGE SCALE GENOMIC DNA]</scope>
</reference>
<organism evidence="1 2">
    <name type="scientific">Nesidiocoris tenuis</name>
    <dbReference type="NCBI Taxonomy" id="355587"/>
    <lineage>
        <taxon>Eukaryota</taxon>
        <taxon>Metazoa</taxon>
        <taxon>Ecdysozoa</taxon>
        <taxon>Arthropoda</taxon>
        <taxon>Hexapoda</taxon>
        <taxon>Insecta</taxon>
        <taxon>Pterygota</taxon>
        <taxon>Neoptera</taxon>
        <taxon>Paraneoptera</taxon>
        <taxon>Hemiptera</taxon>
        <taxon>Heteroptera</taxon>
        <taxon>Panheteroptera</taxon>
        <taxon>Cimicomorpha</taxon>
        <taxon>Miridae</taxon>
        <taxon>Dicyphina</taxon>
        <taxon>Nesidiocoris</taxon>
    </lineage>
</organism>
<dbReference type="EMBL" id="CADCXU010021805">
    <property type="protein sequence ID" value="CAB0009433.1"/>
    <property type="molecule type" value="Genomic_DNA"/>
</dbReference>
<sequence>MELLKPNPIMDGEELHAPFSLKAHPAQKKKPWAAAGRCRNCVLTNSKMTQATDILDFSKHFPVKFLRCK</sequence>
<keyword evidence="2" id="KW-1185">Reference proteome</keyword>
<dbReference type="AlphaFoldDB" id="A0A6H5GXU2"/>